<name>A0AAF0E1H5_9BASI</name>
<dbReference type="EMBL" id="CP119937">
    <property type="protein sequence ID" value="WFD03397.1"/>
    <property type="molecule type" value="Genomic_DNA"/>
</dbReference>
<evidence type="ECO:0000313" key="1">
    <source>
        <dbReference type="EMBL" id="WFD03397.1"/>
    </source>
</evidence>
<organism evidence="1 2">
    <name type="scientific">Malassezia obtusa</name>
    <dbReference type="NCBI Taxonomy" id="76774"/>
    <lineage>
        <taxon>Eukaryota</taxon>
        <taxon>Fungi</taxon>
        <taxon>Dikarya</taxon>
        <taxon>Basidiomycota</taxon>
        <taxon>Ustilaginomycotina</taxon>
        <taxon>Malasseziomycetes</taxon>
        <taxon>Malasseziales</taxon>
        <taxon>Malasseziaceae</taxon>
        <taxon>Malassezia</taxon>
    </lineage>
</organism>
<gene>
    <name evidence="1" type="ORF">MOBT1_002086</name>
</gene>
<reference evidence="1" key="1">
    <citation type="submission" date="2023-03" db="EMBL/GenBank/DDBJ databases">
        <title>Mating type loci evolution in Malassezia.</title>
        <authorList>
            <person name="Coelho M.A."/>
        </authorList>
    </citation>
    <scope>NUCLEOTIDE SEQUENCE</scope>
    <source>
        <strain evidence="1">CBS 7876</strain>
    </source>
</reference>
<evidence type="ECO:0008006" key="3">
    <source>
        <dbReference type="Google" id="ProtNLM"/>
    </source>
</evidence>
<dbReference type="PANTHER" id="PTHR43138">
    <property type="entry name" value="ACETYLTRANSFERASE, GNAT FAMILY"/>
    <property type="match status" value="1"/>
</dbReference>
<proteinExistence type="predicted"/>
<dbReference type="AlphaFoldDB" id="A0AAF0E1H5"/>
<dbReference type="InterPro" id="IPR016181">
    <property type="entry name" value="Acyl_CoA_acyltransferase"/>
</dbReference>
<keyword evidence="2" id="KW-1185">Reference proteome</keyword>
<dbReference type="Proteomes" id="UP001214603">
    <property type="component" value="Chromosome 4"/>
</dbReference>
<dbReference type="SUPFAM" id="SSF55729">
    <property type="entry name" value="Acyl-CoA N-acyltransferases (Nat)"/>
    <property type="match status" value="1"/>
</dbReference>
<protein>
    <recommendedName>
        <fullName evidence="3">N-acetyltransferase domain-containing protein</fullName>
    </recommendedName>
</protein>
<sequence>MSAYGAVPRNATELQPSQIYALKQEGDTEGAYTHMVCVHLRKEDIPLALVEAMRTSFNETLVEGSTYPFRDPMDQEAFLNYYCGYEIVVGVLVKAPGNPYRDGDTVSLAEVLGAASDVTRHDLLRDAVAWPKQLGGFYYVKPNYPGRSSHICNAGFIVPTQSRGLRLGSVLGRSYLTFAPAFGYLASVFNLVYETNRASFKIWERLGFEVVGRVPKAGLLRVPNEDREEYVDAFVIYKEFAPHSVR</sequence>
<evidence type="ECO:0000313" key="2">
    <source>
        <dbReference type="Proteomes" id="UP001214603"/>
    </source>
</evidence>
<accession>A0AAF0E1H5</accession>
<dbReference type="GO" id="GO:0005634">
    <property type="term" value="C:nucleus"/>
    <property type="evidence" value="ECO:0007669"/>
    <property type="project" value="TreeGrafter"/>
</dbReference>
<dbReference type="Gene3D" id="3.40.630.30">
    <property type="match status" value="1"/>
</dbReference>
<dbReference type="InterPro" id="IPR052742">
    <property type="entry name" value="Mito_N-acetyltransferase"/>
</dbReference>
<dbReference type="PANTHER" id="PTHR43138:SF1">
    <property type="entry name" value="N-ACETYLTRANSFERASE ACA1"/>
    <property type="match status" value="1"/>
</dbReference>